<gene>
    <name evidence="2" type="ORF">E6W39_14535</name>
</gene>
<feature type="transmembrane region" description="Helical" evidence="1">
    <location>
        <begin position="60"/>
        <end position="78"/>
    </location>
</feature>
<dbReference type="Proteomes" id="UP000319103">
    <property type="component" value="Unassembled WGS sequence"/>
</dbReference>
<dbReference type="EMBL" id="VIGB01000003">
    <property type="protein sequence ID" value="TQF03238.1"/>
    <property type="molecule type" value="Genomic_DNA"/>
</dbReference>
<evidence type="ECO:0000256" key="1">
    <source>
        <dbReference type="SAM" id="Phobius"/>
    </source>
</evidence>
<dbReference type="AlphaFoldDB" id="A0A540W2I6"/>
<comment type="caution">
    <text evidence="2">The sequence shown here is derived from an EMBL/GenBank/DDBJ whole genome shotgun (WGS) entry which is preliminary data.</text>
</comment>
<dbReference type="RefSeq" id="WP_141633907.1">
    <property type="nucleotide sequence ID" value="NZ_VIGB01000003.1"/>
</dbReference>
<evidence type="ECO:0000313" key="2">
    <source>
        <dbReference type="EMBL" id="TQF03238.1"/>
    </source>
</evidence>
<sequence length="237" mass="25378">MRALAYEGRRLLGIRSTWLILAAALLTQAAATALLAHRAGPADLRMPQLVRTVTATLPLLPLPLAGLAAGLLGALAADHEVRQPGLAASQVRFLVRMRLLLAKLGLVGAVAAVLAAVSLLVDAVAVRLIRPSTAHLLNFGEVASLGHLRADRWPLSMLLAFTAVVVAAGWLGSWPQRCPAVRWSASCCSAHCPCWSRSWPTCRCSTGCARPGCPWWPSWPTPPERLGCRGPSRRRCR</sequence>
<keyword evidence="1" id="KW-0472">Membrane</keyword>
<reference evidence="2 3" key="1">
    <citation type="submission" date="2019-06" db="EMBL/GenBank/DDBJ databases">
        <title>Description of Kitasatospora acidophila sp. nov. isolated from pine grove soil, and reclassification of Streptomyces novaecaesareae to Kitasatospora novaeceasareae comb. nov.</title>
        <authorList>
            <person name="Kim M.J."/>
        </authorList>
    </citation>
    <scope>NUCLEOTIDE SEQUENCE [LARGE SCALE GENOMIC DNA]</scope>
    <source>
        <strain evidence="2 3">MMS16-CNU292</strain>
    </source>
</reference>
<dbReference type="OrthoDB" id="3873378at2"/>
<accession>A0A540W2I6</accession>
<feature type="transmembrane region" description="Helical" evidence="1">
    <location>
        <begin position="99"/>
        <end position="121"/>
    </location>
</feature>
<keyword evidence="1" id="KW-0812">Transmembrane</keyword>
<feature type="transmembrane region" description="Helical" evidence="1">
    <location>
        <begin position="153"/>
        <end position="172"/>
    </location>
</feature>
<keyword evidence="1" id="KW-1133">Transmembrane helix</keyword>
<keyword evidence="3" id="KW-1185">Reference proteome</keyword>
<protein>
    <submittedName>
        <fullName evidence="2">Uncharacterized protein</fullName>
    </submittedName>
</protein>
<name>A0A540W2I6_9ACTN</name>
<evidence type="ECO:0000313" key="3">
    <source>
        <dbReference type="Proteomes" id="UP000319103"/>
    </source>
</evidence>
<organism evidence="2 3">
    <name type="scientific">Kitasatospora acidiphila</name>
    <dbReference type="NCBI Taxonomy" id="2567942"/>
    <lineage>
        <taxon>Bacteria</taxon>
        <taxon>Bacillati</taxon>
        <taxon>Actinomycetota</taxon>
        <taxon>Actinomycetes</taxon>
        <taxon>Kitasatosporales</taxon>
        <taxon>Streptomycetaceae</taxon>
        <taxon>Kitasatospora</taxon>
    </lineage>
</organism>
<proteinExistence type="predicted"/>